<dbReference type="Pfam" id="PF20009">
    <property type="entry name" value="GEVED"/>
    <property type="match status" value="1"/>
</dbReference>
<name>A0A3B0UMC3_9ZZZZ</name>
<organism evidence="2">
    <name type="scientific">hydrothermal vent metagenome</name>
    <dbReference type="NCBI Taxonomy" id="652676"/>
    <lineage>
        <taxon>unclassified sequences</taxon>
        <taxon>metagenomes</taxon>
        <taxon>ecological metagenomes</taxon>
    </lineage>
</organism>
<dbReference type="InterPro" id="IPR014756">
    <property type="entry name" value="Ig_E-set"/>
</dbReference>
<reference evidence="2" key="1">
    <citation type="submission" date="2018-06" db="EMBL/GenBank/DDBJ databases">
        <authorList>
            <person name="Zhirakovskaya E."/>
        </authorList>
    </citation>
    <scope>NUCLEOTIDE SEQUENCE</scope>
</reference>
<dbReference type="SUPFAM" id="SSF117074">
    <property type="entry name" value="Hypothetical protein PA1324"/>
    <property type="match status" value="1"/>
</dbReference>
<feature type="non-terminal residue" evidence="2">
    <location>
        <position position="1882"/>
    </location>
</feature>
<dbReference type="InterPro" id="IPR013783">
    <property type="entry name" value="Ig-like_fold"/>
</dbReference>
<dbReference type="SUPFAM" id="SSF81296">
    <property type="entry name" value="E set domains"/>
    <property type="match status" value="1"/>
</dbReference>
<dbReference type="InterPro" id="IPR045474">
    <property type="entry name" value="GEVED"/>
</dbReference>
<dbReference type="InterPro" id="IPR057078">
    <property type="entry name" value="HYR-4C"/>
</dbReference>
<dbReference type="EMBL" id="UOEP01000144">
    <property type="protein sequence ID" value="VAW21394.1"/>
    <property type="molecule type" value="Genomic_DNA"/>
</dbReference>
<feature type="domain" description="Ig-like" evidence="1">
    <location>
        <begin position="1546"/>
        <end position="1626"/>
    </location>
</feature>
<dbReference type="InterPro" id="IPR044023">
    <property type="entry name" value="Ig_7"/>
</dbReference>
<evidence type="ECO:0000313" key="2">
    <source>
        <dbReference type="EMBL" id="VAW21394.1"/>
    </source>
</evidence>
<dbReference type="Pfam" id="PF19081">
    <property type="entry name" value="Ig_7"/>
    <property type="match status" value="1"/>
</dbReference>
<dbReference type="InterPro" id="IPR036179">
    <property type="entry name" value="Ig-like_dom_sf"/>
</dbReference>
<evidence type="ECO:0000259" key="1">
    <source>
        <dbReference type="PROSITE" id="PS50835"/>
    </source>
</evidence>
<dbReference type="SUPFAM" id="SSF48726">
    <property type="entry name" value="Immunoglobulin"/>
    <property type="match status" value="1"/>
</dbReference>
<sequence>MKRQFYQEAVLSIMGIPVFAGNRFALKSNKFIKTLLLAFFFIFSAWGSTAQTTIWSEDFGSYSNNTGVQGPGVTNIGDYPASVSKWTIDASDCILSNSGDYLKVTSGHFEAQDIDGYGIWTSESINISGYSNVSISIYGGKDAGTMESNDSIIFYYSIDGGSFVMFDFLNDDPSPQRQTLTTTGLSGSTLQVRVKMINNAGSEEWMFDDVAVTDGLPYCTSYGNTSYQTSVTLVDFNTINNSSGKPSGYSDYTAQSTDVTIGNSYNLTVNLNTDGNYTIYARAWIDWNQDGDFNDAGEQYNLGSATNTSNGPTSASPYNIPVPAGATLGNTRMRVSARYNGYPTSCETGFDGEVEDYTINIIDLSPPTISGFNPTSACSGTTPSVVITGTGFTGATSVTFNGTSATFTVDNSTQITATLPVSATTGTISVTTPLGTAVSSSSFTVNAVPTITGTTPGSRTGPGTVVLGATASAGTINWYAASTGGSSLGTGTSFTTPSISSTTTYYVDATDNGCTTATRTAVVATIISDPDCPVVSGQNTIYGNIFDDTDGNGVYDGGESNYTATGIDVRLYEDTNGNGLLDDGAPVLQTVTTDSNGKYQFNISPTTQTVSSRVSTGDDDAEELVSNGDMYLSSSDLELIYDSYHGGNQIVGIRFRNINIPQGASITNAYIEFETDETDNGTTNLTFTAEAIDNASTFTSTDYNISNRTKTSSSVSWNNVPPWNTVSEKHVTPDISTVIQEVINRSGWNSNNSIVIIIEGSGERTAESYNGESANAPLLVIEYATYPTNYIVEIDQSTIPATYTLSTDSINTATFTGIDQLDCDNDFGINLLSSDPCEDIVPSFDVDLSGNPDSVWTSPSVTRDGLCCSASSPDKCVSFNITLDSNAVGMYIHIDGAAPSGHDFYIDCGLPIPISEYICLQGGQTYHISICKPGANANVYEIGSISNIILPQEITTRVDCSQDITVSGVTESSVTWTDITGGGIYNSYLSCLSGCLTNTFTPDASAPSVIQYQVCGDIAADVCGTGITVCDTITISVLQKVTVSVTPDPATFCDDNIQTLTASVTPVGGTYTYKWFDGPNGTGSLVSSVSTYTPSASGTVSIIVTETVSGVPCNKDTANVVVTINPAPTVVTNNPAAVCSPATVDLTDASITAGSTSGLTFTYWTDAGATTPYATPTTAGAGTYYIKGTTAAGCSDIQPVTVTVNPTPTVNAVSDTTYCSGDTGSAINFVSSPAGATFAWTSTADVGFGTSGTGDITAFTATNSTGSPVTATVSVTATANGCTGAATTFTITVNPTPETSISADYCSVPGYIQLTANPTSGVTYLWNTGETTNPILVDIVGLYEVTTTNTYGCSSSDMISIANELVTNGDFSAGNTGFTSGYDYDPNPNGLYAPESEYAVNNNANYNHTNFWGVDHTSGTGTGNANFMIINGSYYAPQPVVWQQTVTVLPNTEYYFSAWAISLNDVGPFARLRFAVNGVQVGSIAELTSGINSINNPWLLKDRFYGTWNSGSATSATITILDLETARGGNDFGLDDISFGTLAPIPFTVSPSSNSPVCEGDSIHLLANITGGKEPITYTWTGPNNFTSNEANPSIANATAANAGTYYLSVTDWYGCDPETGNTTVTVNSSPAFDLGADRDICIGDTAYFDLPDGHSYVWSPTTGITIGADSTIFIVEPTTTTTYTVTATSSKGCTYVETWTATVTNCVPQCATQYHCSTGDIVTYTTISAFLSDGGQVNFPCSYTNTNISLIATVTDGGNCPETITHTYKIWDDCGNTVNCDVIITINDTTNPTASNPAAVNIECISDLPAADISVVTDEADNCGTPAVAFVSDVSDGNSCPEVITRTYSVTDSCGNSINVTQTITINDTTNPTASNPAAVN</sequence>
<dbReference type="Gene3D" id="2.60.120.260">
    <property type="entry name" value="Galactose-binding domain-like"/>
    <property type="match status" value="1"/>
</dbReference>
<dbReference type="Pfam" id="PF23237">
    <property type="entry name" value="HYR_4C"/>
    <property type="match status" value="1"/>
</dbReference>
<gene>
    <name evidence="2" type="ORF">MNBD_BACTEROID01-1959</name>
</gene>
<dbReference type="Gene3D" id="2.60.40.10">
    <property type="entry name" value="Immunoglobulins"/>
    <property type="match status" value="3"/>
</dbReference>
<protein>
    <submittedName>
        <fullName evidence="2">Internalin, putative</fullName>
    </submittedName>
</protein>
<accession>A0A3B0UMC3</accession>
<proteinExistence type="predicted"/>
<dbReference type="InterPro" id="IPR007110">
    <property type="entry name" value="Ig-like_dom"/>
</dbReference>
<dbReference type="PROSITE" id="PS50835">
    <property type="entry name" value="IG_LIKE"/>
    <property type="match status" value="1"/>
</dbReference>